<dbReference type="SUPFAM" id="SSF51735">
    <property type="entry name" value="NAD(P)-binding Rossmann-fold domains"/>
    <property type="match status" value="1"/>
</dbReference>
<reference evidence="2" key="1">
    <citation type="submission" date="2020-06" db="EMBL/GenBank/DDBJ databases">
        <title>Legume-microbial interactions unlock mineral nutrients during tropical forest succession.</title>
        <authorList>
            <person name="Epihov D.Z."/>
        </authorList>
    </citation>
    <scope>NUCLEOTIDE SEQUENCE [LARGE SCALE GENOMIC DNA]</scope>
    <source>
        <strain evidence="2">Pan2503</strain>
    </source>
</reference>
<name>A0A7V8NWM5_9BACT</name>
<evidence type="ECO:0000313" key="3">
    <source>
        <dbReference type="Proteomes" id="UP000567293"/>
    </source>
</evidence>
<comment type="caution">
    <text evidence="2">The sequence shown here is derived from an EMBL/GenBank/DDBJ whole genome shotgun (WGS) entry which is preliminary data.</text>
</comment>
<evidence type="ECO:0000256" key="1">
    <source>
        <dbReference type="ARBA" id="ARBA00008903"/>
    </source>
</evidence>
<dbReference type="EMBL" id="JACDQQ010002720">
    <property type="protein sequence ID" value="MBA0088864.1"/>
    <property type="molecule type" value="Genomic_DNA"/>
</dbReference>
<keyword evidence="3" id="KW-1185">Reference proteome</keyword>
<dbReference type="InterPro" id="IPR003462">
    <property type="entry name" value="ODC_Mu_crystall"/>
</dbReference>
<dbReference type="PANTHER" id="PTHR13812:SF19">
    <property type="entry name" value="KETIMINE REDUCTASE MU-CRYSTALLIN"/>
    <property type="match status" value="1"/>
</dbReference>
<gene>
    <name evidence="2" type="ORF">HRJ53_28075</name>
</gene>
<sequence length="249" mass="26241">LRFLVPLYEMATGDLLAVIEADYLGQLRTGAASGVATKYLARENSRVAAIIGTGGQARTQLEAVAAVRKLESARVYGRNAAKREKFCGEMSSQVGIPVNPCSSAGDAVRGADIVCTATTSSQPVVFGTDLAPAVHINAIGANHAHKRELDDEAVSSADVIVVDSAEQSRQEAGDLIIAFKGDEICWTGVRKLSDVVAGKISGRTSDSEITLFKSNGIASWDLAVAMKVYAAVRERKLGRELPFWGGSGS</sequence>
<dbReference type="InterPro" id="IPR036291">
    <property type="entry name" value="NAD(P)-bd_dom_sf"/>
</dbReference>
<dbReference type="Proteomes" id="UP000567293">
    <property type="component" value="Unassembled WGS sequence"/>
</dbReference>
<feature type="non-terminal residue" evidence="2">
    <location>
        <position position="1"/>
    </location>
</feature>
<dbReference type="GO" id="GO:0005737">
    <property type="term" value="C:cytoplasm"/>
    <property type="evidence" value="ECO:0007669"/>
    <property type="project" value="TreeGrafter"/>
</dbReference>
<dbReference type="FunFam" id="3.40.50.720:FF:000311">
    <property type="entry name" value="Ornithine cyclodeaminase"/>
    <property type="match status" value="1"/>
</dbReference>
<dbReference type="Pfam" id="PF02423">
    <property type="entry name" value="OCD_Mu_crystall"/>
    <property type="match status" value="1"/>
</dbReference>
<dbReference type="Gene3D" id="3.40.50.720">
    <property type="entry name" value="NAD(P)-binding Rossmann-like Domain"/>
    <property type="match status" value="1"/>
</dbReference>
<dbReference type="GO" id="GO:0016491">
    <property type="term" value="F:oxidoreductase activity"/>
    <property type="evidence" value="ECO:0007669"/>
    <property type="project" value="UniProtKB-ARBA"/>
</dbReference>
<organism evidence="2 3">
    <name type="scientific">Candidatus Acidiferrum panamense</name>
    <dbReference type="NCBI Taxonomy" id="2741543"/>
    <lineage>
        <taxon>Bacteria</taxon>
        <taxon>Pseudomonadati</taxon>
        <taxon>Acidobacteriota</taxon>
        <taxon>Terriglobia</taxon>
        <taxon>Candidatus Acidiferrales</taxon>
        <taxon>Candidatus Acidiferrum</taxon>
    </lineage>
</organism>
<comment type="similarity">
    <text evidence="1">Belongs to the ornithine cyclodeaminase/mu-crystallin family.</text>
</comment>
<protein>
    <submittedName>
        <fullName evidence="2">Ornithine cyclodeaminase family protein</fullName>
    </submittedName>
</protein>
<dbReference type="PANTHER" id="PTHR13812">
    <property type="entry name" value="KETIMINE REDUCTASE MU-CRYSTALLIN"/>
    <property type="match status" value="1"/>
</dbReference>
<accession>A0A7V8NWM5</accession>
<dbReference type="GO" id="GO:0019752">
    <property type="term" value="P:carboxylic acid metabolic process"/>
    <property type="evidence" value="ECO:0007669"/>
    <property type="project" value="UniProtKB-ARBA"/>
</dbReference>
<evidence type="ECO:0000313" key="2">
    <source>
        <dbReference type="EMBL" id="MBA0088864.1"/>
    </source>
</evidence>
<dbReference type="AlphaFoldDB" id="A0A7V8NWM5"/>
<proteinExistence type="inferred from homology"/>